<dbReference type="PANTHER" id="PTHR39473:SF1">
    <property type="entry name" value="DINB-LIKE DOMAIN-CONTAINING PROTEIN"/>
    <property type="match status" value="1"/>
</dbReference>
<evidence type="ECO:0000256" key="1">
    <source>
        <dbReference type="SAM" id="MobiDB-lite"/>
    </source>
</evidence>
<dbReference type="EMBL" id="JAPDMQ010000092">
    <property type="protein sequence ID" value="KAK0535625.1"/>
    <property type="molecule type" value="Genomic_DNA"/>
</dbReference>
<feature type="region of interest" description="Disordered" evidence="1">
    <location>
        <begin position="239"/>
        <end position="260"/>
    </location>
</feature>
<protein>
    <recommendedName>
        <fullName evidence="4">DinB-like domain-containing protein</fullName>
    </recommendedName>
</protein>
<evidence type="ECO:0000313" key="2">
    <source>
        <dbReference type="EMBL" id="KAK0535625.1"/>
    </source>
</evidence>
<dbReference type="Proteomes" id="UP001176521">
    <property type="component" value="Unassembled WGS sequence"/>
</dbReference>
<evidence type="ECO:0008006" key="4">
    <source>
        <dbReference type="Google" id="ProtNLM"/>
    </source>
</evidence>
<feature type="region of interest" description="Disordered" evidence="1">
    <location>
        <begin position="124"/>
        <end position="148"/>
    </location>
</feature>
<dbReference type="AlphaFoldDB" id="A0AAN6GFT0"/>
<name>A0AAN6GFT0_9BASI</name>
<organism evidence="2 3">
    <name type="scientific">Tilletia horrida</name>
    <dbReference type="NCBI Taxonomy" id="155126"/>
    <lineage>
        <taxon>Eukaryota</taxon>
        <taxon>Fungi</taxon>
        <taxon>Dikarya</taxon>
        <taxon>Basidiomycota</taxon>
        <taxon>Ustilaginomycotina</taxon>
        <taxon>Exobasidiomycetes</taxon>
        <taxon>Tilletiales</taxon>
        <taxon>Tilletiaceae</taxon>
        <taxon>Tilletia</taxon>
    </lineage>
</organism>
<gene>
    <name evidence="2" type="ORF">OC842_002260</name>
</gene>
<accession>A0AAN6GFT0</accession>
<sequence>MRSDDYTLDHTKASSSGATDSAPGAGASSVSSSSLPAASSSAAMTMPTPEAEEAILQSALEVIAQPLPLLRSGTLDDRALAFKSKVIPGSTAGKHLRHVHSHFEILVDAMPDAEQLDAEGIPTSAASTRAGPHARGSSGGDDGLPVVDYDRRSRDLKMESSNSVAIAEYEGLMERLRQKLAHTKGRLFDRELKVRATTPVVQEFRTTFGREIWFLALHAIHHYALLRICMHEQGITLQSTDSASSPSSSKHGVDASQFGVAPSTLAQRTWKQELEKSRL</sequence>
<comment type="caution">
    <text evidence="2">The sequence shown here is derived from an EMBL/GenBank/DDBJ whole genome shotgun (WGS) entry which is preliminary data.</text>
</comment>
<evidence type="ECO:0000313" key="3">
    <source>
        <dbReference type="Proteomes" id="UP001176521"/>
    </source>
</evidence>
<reference evidence="2" key="1">
    <citation type="journal article" date="2023" name="PhytoFront">
        <title>Draft Genome Resources of Seven Strains of Tilletia horrida, Causal Agent of Kernel Smut of Rice.</title>
        <authorList>
            <person name="Khanal S."/>
            <person name="Antony Babu S."/>
            <person name="Zhou X.G."/>
        </authorList>
    </citation>
    <scope>NUCLEOTIDE SEQUENCE</scope>
    <source>
        <strain evidence="2">TX3</strain>
    </source>
</reference>
<feature type="compositionally biased region" description="Low complexity" evidence="1">
    <location>
        <begin position="21"/>
        <end position="35"/>
    </location>
</feature>
<feature type="region of interest" description="Disordered" evidence="1">
    <location>
        <begin position="1"/>
        <end position="35"/>
    </location>
</feature>
<feature type="compositionally biased region" description="Low complexity" evidence="1">
    <location>
        <begin position="239"/>
        <end position="249"/>
    </location>
</feature>
<proteinExistence type="predicted"/>
<dbReference type="PANTHER" id="PTHR39473">
    <property type="match status" value="1"/>
</dbReference>
<feature type="compositionally biased region" description="Basic and acidic residues" evidence="1">
    <location>
        <begin position="1"/>
        <end position="12"/>
    </location>
</feature>
<keyword evidence="3" id="KW-1185">Reference proteome</keyword>